<gene>
    <name evidence="2" type="ORF">ElyMa_006153900</name>
</gene>
<feature type="region of interest" description="Disordered" evidence="1">
    <location>
        <begin position="186"/>
        <end position="206"/>
    </location>
</feature>
<evidence type="ECO:0000313" key="2">
    <source>
        <dbReference type="EMBL" id="GFR90614.1"/>
    </source>
</evidence>
<proteinExistence type="predicted"/>
<evidence type="ECO:0000313" key="3">
    <source>
        <dbReference type="Proteomes" id="UP000762676"/>
    </source>
</evidence>
<comment type="caution">
    <text evidence="2">The sequence shown here is derived from an EMBL/GenBank/DDBJ whole genome shotgun (WGS) entry which is preliminary data.</text>
</comment>
<dbReference type="Proteomes" id="UP000762676">
    <property type="component" value="Unassembled WGS sequence"/>
</dbReference>
<accession>A0AAV4GYX1</accession>
<feature type="compositionally biased region" description="Low complexity" evidence="1">
    <location>
        <begin position="554"/>
        <end position="569"/>
    </location>
</feature>
<feature type="region of interest" description="Disordered" evidence="1">
    <location>
        <begin position="468"/>
        <end position="498"/>
    </location>
</feature>
<feature type="compositionally biased region" description="Polar residues" evidence="1">
    <location>
        <begin position="368"/>
        <end position="383"/>
    </location>
</feature>
<feature type="region of interest" description="Disordered" evidence="1">
    <location>
        <begin position="364"/>
        <end position="410"/>
    </location>
</feature>
<feature type="region of interest" description="Disordered" evidence="1">
    <location>
        <begin position="539"/>
        <end position="573"/>
    </location>
</feature>
<evidence type="ECO:0000256" key="1">
    <source>
        <dbReference type="SAM" id="MobiDB-lite"/>
    </source>
</evidence>
<feature type="compositionally biased region" description="Basic and acidic residues" evidence="1">
    <location>
        <begin position="468"/>
        <end position="484"/>
    </location>
</feature>
<reference evidence="2 3" key="1">
    <citation type="journal article" date="2021" name="Elife">
        <title>Chloroplast acquisition without the gene transfer in kleptoplastic sea slugs, Plakobranchus ocellatus.</title>
        <authorList>
            <person name="Maeda T."/>
            <person name="Takahashi S."/>
            <person name="Yoshida T."/>
            <person name="Shimamura S."/>
            <person name="Takaki Y."/>
            <person name="Nagai Y."/>
            <person name="Toyoda A."/>
            <person name="Suzuki Y."/>
            <person name="Arimoto A."/>
            <person name="Ishii H."/>
            <person name="Satoh N."/>
            <person name="Nishiyama T."/>
            <person name="Hasebe M."/>
            <person name="Maruyama T."/>
            <person name="Minagawa J."/>
            <person name="Obokata J."/>
            <person name="Shigenobu S."/>
        </authorList>
    </citation>
    <scope>NUCLEOTIDE SEQUENCE [LARGE SCALE GENOMIC DNA]</scope>
</reference>
<dbReference type="EMBL" id="BMAT01012367">
    <property type="protein sequence ID" value="GFR90614.1"/>
    <property type="molecule type" value="Genomic_DNA"/>
</dbReference>
<name>A0AAV4GYX1_9GAST</name>
<sequence>MAVPVQPIVSTPAISILTPVVTTISPSVSTAPTASTPAISIITSAVETISPSVSTVPTVSTPAISIITPAVTTISPSVSTVPTASTPAISILTSAVATTQSKPINNLATIELGLHRENLFAAEFGCPCLDTAELGSKHQCPEAIPSGHYNSIKGFVKLFRNLSITHEECSCAEPVCEHGGRRLRTELSSSEPLEPHQTNPTSFSVDRNCNSSENSCALDTDCPPVHIPLVQSTPCRTETLTKPLISPAVPSVLISTSDRKIFPKLCTISNFSKENRLCLESGGLPSKTTVVSSGSPISTWHQPQKWIIKRESRSTNLHDTGYGEKNNVWTQSTMKRQTAFDNQTPEHKPDLDVSYKEDFSHQLERGNLGNTTSSKGNLEIQTSFDEKETRTSHFKSNFTNSKIKKRKSKSNFRNISGALSEDGLLRNFQNSCSNIPYDEFRENRYLGNKLVSKEMHRNLRISRELMYRKSQRSQEVKRSKEVRRLSSSTASGSSQETCDLSLCPVSQDETDIVNLLSRTIFKCINIASPLNSTEGIHKASELTEESPPKKNLPSSASSSSSLSETGVSSKQSPNIIREVGLKMAQHHDIILAKQIPHSQHSAGTVYKHKDSLRDLEADINIPEVNNGCTGNQKAQFKTRHQEINTTDKIRCQEMLDYFWSYQGMGRQVLGMRALPFSHQSALWEQEETPLTEIIDSNVHKDQEHKLIFSKFDCLPPIPIRKQTDVLSNNTFNSFPNKTSSFQKLENRGLHERQTYFTERDGKKLTIETSSPFCQERSEMSEACNPEHQKTTGGNKLCLVVKLPLQQKNEEEE</sequence>
<keyword evidence="3" id="KW-1185">Reference proteome</keyword>
<organism evidence="2 3">
    <name type="scientific">Elysia marginata</name>
    <dbReference type="NCBI Taxonomy" id="1093978"/>
    <lineage>
        <taxon>Eukaryota</taxon>
        <taxon>Metazoa</taxon>
        <taxon>Spiralia</taxon>
        <taxon>Lophotrochozoa</taxon>
        <taxon>Mollusca</taxon>
        <taxon>Gastropoda</taxon>
        <taxon>Heterobranchia</taxon>
        <taxon>Euthyneura</taxon>
        <taxon>Panpulmonata</taxon>
        <taxon>Sacoglossa</taxon>
        <taxon>Placobranchoidea</taxon>
        <taxon>Plakobranchidae</taxon>
        <taxon>Elysia</taxon>
    </lineage>
</organism>
<protein>
    <submittedName>
        <fullName evidence="2">Uncharacterized protein</fullName>
    </submittedName>
</protein>
<dbReference type="AlphaFoldDB" id="A0AAV4GYX1"/>